<accession>A0A4Q7DHK0</accession>
<name>A0A4Q7DHK0_9PROT</name>
<gene>
    <name evidence="2" type="ORF">EQU50_04675</name>
</gene>
<feature type="chain" id="PRO_5020479698" evidence="1">
    <location>
        <begin position="30"/>
        <end position="256"/>
    </location>
</feature>
<organism evidence="2 3">
    <name type="scientific">Candidatus Finniella inopinata</name>
    <dbReference type="NCBI Taxonomy" id="1696036"/>
    <lineage>
        <taxon>Bacteria</taxon>
        <taxon>Pseudomonadati</taxon>
        <taxon>Pseudomonadota</taxon>
        <taxon>Alphaproteobacteria</taxon>
        <taxon>Holosporales</taxon>
        <taxon>Candidatus Paracaedibacteraceae</taxon>
        <taxon>Candidatus Finniella</taxon>
    </lineage>
</organism>
<evidence type="ECO:0000313" key="3">
    <source>
        <dbReference type="Proteomes" id="UP000293550"/>
    </source>
</evidence>
<dbReference type="EMBL" id="SCFB01000005">
    <property type="protein sequence ID" value="RZI46233.1"/>
    <property type="molecule type" value="Genomic_DNA"/>
</dbReference>
<proteinExistence type="predicted"/>
<dbReference type="Proteomes" id="UP000293550">
    <property type="component" value="Unassembled WGS sequence"/>
</dbReference>
<keyword evidence="1" id="KW-0732">Signal</keyword>
<keyword evidence="3" id="KW-1185">Reference proteome</keyword>
<comment type="caution">
    <text evidence="2">The sequence shown here is derived from an EMBL/GenBank/DDBJ whole genome shotgun (WGS) entry which is preliminary data.</text>
</comment>
<dbReference type="RefSeq" id="WP_130153985.1">
    <property type="nucleotide sequence ID" value="NZ_SCFB01000005.1"/>
</dbReference>
<protein>
    <submittedName>
        <fullName evidence="2">Uncharacterized protein</fullName>
    </submittedName>
</protein>
<evidence type="ECO:0000313" key="2">
    <source>
        <dbReference type="EMBL" id="RZI46233.1"/>
    </source>
</evidence>
<sequence length="256" mass="28591">MFVRLIYRKKSFLCILLSFLIASTSPCYSRDNRPDMQEPSRGSSRQFFSLPKLLVCAGSLAVCSNLVPLCIKSVRSALGYGSHVPLPDTRPPAGLCSHGLERVMNQFSGVLNQPDFESWSEKAKTLSNDFSVEILVKHYELIDDDNNIEYRDLKISGGNEVESHRAKLSSCSSSSDSSTAASCVKEVWSTKTYYFPWPLPVSYSGGRVIEDLEVIGRMKSSFKGKKFHVEIKATSWNGFGEKCFIKSSSPVPYRLK</sequence>
<dbReference type="AlphaFoldDB" id="A0A4Q7DHK0"/>
<reference evidence="2 3" key="1">
    <citation type="submission" date="2018-10" db="EMBL/GenBank/DDBJ databases">
        <title>An updated phylogeny of the Alphaproteobacteria reveals that the parasitic Rickettsiales and Holosporales have independent origins.</title>
        <authorList>
            <person name="Munoz-Gomez S.A."/>
            <person name="Hess S."/>
            <person name="Burger G."/>
            <person name="Lang B.F."/>
            <person name="Susko E."/>
            <person name="Slamovits C.H."/>
            <person name="Roger A.J."/>
        </authorList>
    </citation>
    <scope>NUCLEOTIDE SEQUENCE [LARGE SCALE GENOMIC DNA]</scope>
    <source>
        <strain evidence="2">HOLO01</strain>
    </source>
</reference>
<feature type="signal peptide" evidence="1">
    <location>
        <begin position="1"/>
        <end position="29"/>
    </location>
</feature>
<evidence type="ECO:0000256" key="1">
    <source>
        <dbReference type="SAM" id="SignalP"/>
    </source>
</evidence>